<keyword evidence="3" id="KW-1185">Reference proteome</keyword>
<dbReference type="RefSeq" id="WP_067260376.1">
    <property type="nucleotide sequence ID" value="NZ_LWMW01000138.1"/>
</dbReference>
<reference evidence="2 3" key="1">
    <citation type="submission" date="2016-04" db="EMBL/GenBank/DDBJ databases">
        <title>Genome sequence of Methanobrevibacter cuticularis DSM 11139.</title>
        <authorList>
            <person name="Poehlein A."/>
            <person name="Seedorf H."/>
            <person name="Daniel R."/>
        </authorList>
    </citation>
    <scope>NUCLEOTIDE SEQUENCE [LARGE SCALE GENOMIC DNA]</scope>
    <source>
        <strain evidence="2 3">DSM 11139</strain>
    </source>
</reference>
<dbReference type="SUPFAM" id="SSF54001">
    <property type="entry name" value="Cysteine proteinases"/>
    <property type="match status" value="1"/>
</dbReference>
<protein>
    <submittedName>
        <fullName evidence="2">Pseudomurein-binding repeat protein</fullName>
    </submittedName>
</protein>
<evidence type="ECO:0000313" key="2">
    <source>
        <dbReference type="EMBL" id="KZX14929.1"/>
    </source>
</evidence>
<organism evidence="2 3">
    <name type="scientific">Methanobrevibacter cuticularis</name>
    <dbReference type="NCBI Taxonomy" id="47311"/>
    <lineage>
        <taxon>Archaea</taxon>
        <taxon>Methanobacteriati</taxon>
        <taxon>Methanobacteriota</taxon>
        <taxon>Methanomada group</taxon>
        <taxon>Methanobacteria</taxon>
        <taxon>Methanobacteriales</taxon>
        <taxon>Methanobacteriaceae</taxon>
        <taxon>Methanobrevibacter</taxon>
    </lineage>
</organism>
<dbReference type="InterPro" id="IPR002931">
    <property type="entry name" value="Transglutaminase-like"/>
</dbReference>
<proteinExistence type="predicted"/>
<dbReference type="PANTHER" id="PTHR33490:SF3">
    <property type="entry name" value="CONSERVED INTEGRAL MEMBRANE PROTEIN"/>
    <property type="match status" value="1"/>
</dbReference>
<dbReference type="OrthoDB" id="18481at2157"/>
<dbReference type="Pfam" id="PF01841">
    <property type="entry name" value="Transglut_core"/>
    <property type="match status" value="1"/>
</dbReference>
<dbReference type="InterPro" id="IPR018975">
    <property type="entry name" value="Pseudomurein-binding_repeat"/>
</dbReference>
<name>A0A166CW77_9EURY</name>
<gene>
    <name evidence="2" type="ORF">MBCUT_18410</name>
</gene>
<accession>A0A166CW77</accession>
<dbReference type="InterPro" id="IPR038765">
    <property type="entry name" value="Papain-like_cys_pep_sf"/>
</dbReference>
<dbReference type="SMART" id="SM00460">
    <property type="entry name" value="TGc"/>
    <property type="match status" value="1"/>
</dbReference>
<evidence type="ECO:0000259" key="1">
    <source>
        <dbReference type="SMART" id="SM00460"/>
    </source>
</evidence>
<dbReference type="EMBL" id="LWMW01000138">
    <property type="protein sequence ID" value="KZX14929.1"/>
    <property type="molecule type" value="Genomic_DNA"/>
</dbReference>
<sequence>MRRKSLLLLMACLFLISISASYANGISDENYNEIQNNEIINNTIQNNDIHSEKDNNTKSAKSKELINDSVGNDGEVIDDSVEVTGSYQERNNLVLSSEVIDNVTLSSEVIDNVTLSSEVIDNVTLSSEVIDNVTLSSEVIDNVTLSSGITQEPTTLEDNNETKLNGETATISTNQNTNSTNSSTTVKANTIPNTVNKPKKLSQSSILKASKLLHNYISKNKKLPNYVTINNYKFSIPEFMYLLSKTIISKYNKVKSDITIKYDIKNPSKPSGSNIKGKLSSKQHYSSAKNIVKFINKYNKVPNYINTKLGRVQYQTAIYGLNKVLAWSYNHKSKLPTALSLNVKKTNNLNKFIPKYTRPKTSNLITTNPPAASGSIKFLTMNEVLEASTRVKNYVEKNGVMPNTVSIGGNSYKINDFLYLMSKAIVNKNEGKTSSIPLLTTKSPANPSGNNKLGTIQKTEYLSLAKSLVLYYETNKQAPNYLSTSLGNLQYQSTVYIFSKIASYIYTNKVMPNNVNVNVTSSSKINGGQGSTTSGTSSSALAAYLKATKNCQVNNAAIKSLSATLTKNSQTELQKATAIYNWVQKNIKYSFYYNTRNGAAKTLSSKSGNCVDQSHLLIALFRASGLAARYVNGQATFTSSGTIGHTWAEVYVNGKWVIADTTSSYNKLGSVTNWKNPKVYGRYAEITF</sequence>
<feature type="domain" description="Transglutaminase-like" evidence="1">
    <location>
        <begin position="602"/>
        <end position="663"/>
    </location>
</feature>
<evidence type="ECO:0000313" key="3">
    <source>
        <dbReference type="Proteomes" id="UP000077275"/>
    </source>
</evidence>
<dbReference type="Pfam" id="PF09373">
    <property type="entry name" value="PMBR"/>
    <property type="match status" value="1"/>
</dbReference>
<dbReference type="PATRIC" id="fig|47311.3.peg.2001"/>
<dbReference type="Gene3D" id="3.10.620.30">
    <property type="match status" value="1"/>
</dbReference>
<dbReference type="Proteomes" id="UP000077275">
    <property type="component" value="Unassembled WGS sequence"/>
</dbReference>
<dbReference type="PANTHER" id="PTHR33490">
    <property type="entry name" value="BLR5614 PROTEIN-RELATED"/>
    <property type="match status" value="1"/>
</dbReference>
<comment type="caution">
    <text evidence="2">The sequence shown here is derived from an EMBL/GenBank/DDBJ whole genome shotgun (WGS) entry which is preliminary data.</text>
</comment>
<dbReference type="AlphaFoldDB" id="A0A166CW77"/>